<reference evidence="2 3" key="1">
    <citation type="journal article" date="2014" name="Genome Announc.">
        <title>Draft Genome Sequence of Lysobacter capsici AZ78, a Bacterium Antagonistic to Plant-Pathogenic Oomycetes.</title>
        <authorList>
            <person name="Puopolo G."/>
            <person name="Sonego P."/>
            <person name="Engelen K."/>
            <person name="Pertot I."/>
        </authorList>
    </citation>
    <scope>NUCLEOTIDE SEQUENCE [LARGE SCALE GENOMIC DNA]</scope>
    <source>
        <strain evidence="2 3">AZ78</strain>
    </source>
</reference>
<accession>A0A120AHM6</accession>
<dbReference type="Proteomes" id="UP000023435">
    <property type="component" value="Unassembled WGS sequence"/>
</dbReference>
<gene>
    <name evidence="2" type="ORF">AZ78_3969</name>
</gene>
<keyword evidence="3" id="KW-1185">Reference proteome</keyword>
<dbReference type="EMBL" id="JAJA02000001">
    <property type="protein sequence ID" value="KWS06413.1"/>
    <property type="molecule type" value="Genomic_DNA"/>
</dbReference>
<dbReference type="InterPro" id="IPR003776">
    <property type="entry name" value="YcaO-like_dom"/>
</dbReference>
<sequence length="415" mass="44923">MIPLERERSLADAQRVIEAFLARQGWSAHIDSADTGLQGAVCMLHDVYGEAIGSGFGKGERDAARVGALYEAVEHVYANTSAPQERAELRAASLLFADPRYAALPFFAELGRQATRQLSCLRYRPFFGDGDDFAVPAFLCRPNALADLLPGDDFDYSSVIRYGSNSGTAIGASLEEAAVHAIGELIERDSWSLFLVAHYLGEPSRFGAWVDPASLPESVAAVHAAASAQLGREVLLIDATSDLGVPAFIATTNRIIDGEAVFPTGYGASLYAEHAAIRALTELVQTVVVGQRLASVGDYSRQVLQALSEYPKLRACAYFQVNRERMRRADWSYPPRERQPPAALLRELVDTLADRGIELHHLIHHHEGDAFCVVSCVALELERFLLVTTGMVMAPGLRGMALLGGALAGREAQVA</sequence>
<dbReference type="PROSITE" id="PS51664">
    <property type="entry name" value="YCAO"/>
    <property type="match status" value="1"/>
</dbReference>
<name>A0A120AHM6_9GAMM</name>
<dbReference type="RefSeq" id="WP_036106484.1">
    <property type="nucleotide sequence ID" value="NZ_JAJA02000001.1"/>
</dbReference>
<comment type="caution">
    <text evidence="2">The sequence shown here is derived from an EMBL/GenBank/DDBJ whole genome shotgun (WGS) entry which is preliminary data.</text>
</comment>
<dbReference type="Pfam" id="PF02624">
    <property type="entry name" value="YcaO"/>
    <property type="match status" value="1"/>
</dbReference>
<evidence type="ECO:0000259" key="1">
    <source>
        <dbReference type="PROSITE" id="PS51664"/>
    </source>
</evidence>
<dbReference type="PANTHER" id="PTHR37809">
    <property type="entry name" value="RIBOSOMAL PROTEIN S12 METHYLTHIOTRANSFERASE ACCESSORY FACTOR YCAO"/>
    <property type="match status" value="1"/>
</dbReference>
<dbReference type="Gene3D" id="3.30.1330.230">
    <property type="match status" value="1"/>
</dbReference>
<dbReference type="PANTHER" id="PTHR37809:SF1">
    <property type="entry name" value="RIBOSOMAL PROTEIN S12 METHYLTHIOTRANSFERASE ACCESSORY FACTOR YCAO"/>
    <property type="match status" value="1"/>
</dbReference>
<proteinExistence type="predicted"/>
<feature type="domain" description="YcaO" evidence="1">
    <location>
        <begin position="55"/>
        <end position="415"/>
    </location>
</feature>
<dbReference type="OrthoDB" id="109999at2"/>
<protein>
    <recommendedName>
        <fullName evidence="1">YcaO domain-containing protein</fullName>
    </recommendedName>
</protein>
<organism evidence="2 3">
    <name type="scientific">Lysobacter capsici AZ78</name>
    <dbReference type="NCBI Taxonomy" id="1444315"/>
    <lineage>
        <taxon>Bacteria</taxon>
        <taxon>Pseudomonadati</taxon>
        <taxon>Pseudomonadota</taxon>
        <taxon>Gammaproteobacteria</taxon>
        <taxon>Lysobacterales</taxon>
        <taxon>Lysobacteraceae</taxon>
        <taxon>Lysobacter</taxon>
    </lineage>
</organism>
<evidence type="ECO:0000313" key="3">
    <source>
        <dbReference type="Proteomes" id="UP000023435"/>
    </source>
</evidence>
<evidence type="ECO:0000313" key="2">
    <source>
        <dbReference type="EMBL" id="KWS06413.1"/>
    </source>
</evidence>
<dbReference type="AlphaFoldDB" id="A0A120AHM6"/>